<evidence type="ECO:0000313" key="3">
    <source>
        <dbReference type="EMBL" id="SIR21308.1"/>
    </source>
</evidence>
<gene>
    <name evidence="3" type="ORF">SAMN05444858_107154</name>
</gene>
<keyword evidence="4" id="KW-1185">Reference proteome</keyword>
<accession>A0A1N6Z391</accession>
<feature type="compositionally biased region" description="Low complexity" evidence="1">
    <location>
        <begin position="41"/>
        <end position="55"/>
    </location>
</feature>
<dbReference type="STRING" id="1198245.SAMN05444858_107154"/>
<feature type="signal peptide" evidence="2">
    <location>
        <begin position="1"/>
        <end position="26"/>
    </location>
</feature>
<feature type="region of interest" description="Disordered" evidence="1">
    <location>
        <begin position="27"/>
        <end position="55"/>
    </location>
</feature>
<sequence>MSQPTSTGWRAVVAALLVALLAGCQAPGTESGDPASKKPLPSTTSVPAATTSPSPVTAANTVEVCQAVNRLIIAASQKISADSTAATKRELTGEQISAQLRRTLAELADQVRGQARRAEDREIRTLVTSTADQIDAGARAVRPAAWLDDTFTAIPANLMRDCRP</sequence>
<dbReference type="RefSeq" id="WP_076470713.1">
    <property type="nucleotide sequence ID" value="NZ_FTNF01000007.1"/>
</dbReference>
<dbReference type="EMBL" id="FTNF01000007">
    <property type="protein sequence ID" value="SIR21308.1"/>
    <property type="molecule type" value="Genomic_DNA"/>
</dbReference>
<dbReference type="Proteomes" id="UP000186004">
    <property type="component" value="Unassembled WGS sequence"/>
</dbReference>
<dbReference type="AlphaFoldDB" id="A0A1N6Z391"/>
<protein>
    <submittedName>
        <fullName evidence="3">Uncharacterized protein</fullName>
    </submittedName>
</protein>
<keyword evidence="2" id="KW-0732">Signal</keyword>
<name>A0A1N6Z391_9ACTN</name>
<reference evidence="3 4" key="1">
    <citation type="submission" date="2017-01" db="EMBL/GenBank/DDBJ databases">
        <authorList>
            <person name="Mah S.A."/>
            <person name="Swanson W.J."/>
            <person name="Moy G.W."/>
            <person name="Vacquier V.D."/>
        </authorList>
    </citation>
    <scope>NUCLEOTIDE SEQUENCE [LARGE SCALE GENOMIC DNA]</scope>
    <source>
        <strain evidence="3 4">DSM 45758</strain>
    </source>
</reference>
<dbReference type="OrthoDB" id="3398919at2"/>
<evidence type="ECO:0000313" key="4">
    <source>
        <dbReference type="Proteomes" id="UP000186004"/>
    </source>
</evidence>
<evidence type="ECO:0000256" key="1">
    <source>
        <dbReference type="SAM" id="MobiDB-lite"/>
    </source>
</evidence>
<feature type="chain" id="PRO_5039340277" evidence="2">
    <location>
        <begin position="27"/>
        <end position="164"/>
    </location>
</feature>
<evidence type="ECO:0000256" key="2">
    <source>
        <dbReference type="SAM" id="SignalP"/>
    </source>
</evidence>
<proteinExistence type="predicted"/>
<organism evidence="3 4">
    <name type="scientific">Micromonospora avicenniae</name>
    <dbReference type="NCBI Taxonomy" id="1198245"/>
    <lineage>
        <taxon>Bacteria</taxon>
        <taxon>Bacillati</taxon>
        <taxon>Actinomycetota</taxon>
        <taxon>Actinomycetes</taxon>
        <taxon>Micromonosporales</taxon>
        <taxon>Micromonosporaceae</taxon>
        <taxon>Micromonospora</taxon>
    </lineage>
</organism>